<reference evidence="2" key="1">
    <citation type="submission" date="2018-06" db="EMBL/GenBank/DDBJ databases">
        <authorList>
            <consortium name="Pathogen Informatics"/>
        </authorList>
    </citation>
    <scope>NUCLEOTIDE SEQUENCE [LARGE SCALE GENOMIC DNA]</scope>
    <source>
        <strain evidence="2">NCTC10135</strain>
    </source>
</reference>
<proteinExistence type="predicted"/>
<feature type="non-terminal residue" evidence="1">
    <location>
        <position position="78"/>
    </location>
</feature>
<organism evidence="1 2">
    <name type="scientific">Metamycoplasma alkalescens</name>
    <dbReference type="NCBI Taxonomy" id="45363"/>
    <lineage>
        <taxon>Bacteria</taxon>
        <taxon>Bacillati</taxon>
        <taxon>Mycoplasmatota</taxon>
        <taxon>Mycoplasmoidales</taxon>
        <taxon>Metamycoplasmataceae</taxon>
        <taxon>Metamycoplasma</taxon>
    </lineage>
</organism>
<dbReference type="EMBL" id="LS991949">
    <property type="protein sequence ID" value="SYV89995.1"/>
    <property type="molecule type" value="Genomic_DNA"/>
</dbReference>
<sequence length="78" mass="8993">MKSISGPRLKFFVIIGLKDEGKLLTKFVVGSIDFVAEFRTKNNATNNDANKMQKIINQVKLILLLKKRFQYCFLAVVW</sequence>
<accession>A0A3B0P4Z1</accession>
<evidence type="ECO:0000313" key="2">
    <source>
        <dbReference type="Proteomes" id="UP000259864"/>
    </source>
</evidence>
<gene>
    <name evidence="1" type="ORF">NCTC10135_00502</name>
</gene>
<protein>
    <submittedName>
        <fullName evidence="1">Uncharacterized protein</fullName>
    </submittedName>
</protein>
<evidence type="ECO:0000313" key="1">
    <source>
        <dbReference type="EMBL" id="SYV89995.1"/>
    </source>
</evidence>
<dbReference type="KEGG" id="mala:NCTC10135_00502"/>
<dbReference type="AlphaFoldDB" id="A0A3B0P4Z1"/>
<dbReference type="Proteomes" id="UP000259864">
    <property type="component" value="Chromosome 1"/>
</dbReference>
<name>A0A3B0P4Z1_9BACT</name>